<dbReference type="GO" id="GO:0004674">
    <property type="term" value="F:protein serine/threonine kinase activity"/>
    <property type="evidence" value="ECO:0007669"/>
    <property type="project" value="UniProtKB-KW"/>
</dbReference>
<comment type="caution">
    <text evidence="7">The sequence shown here is derived from an EMBL/GenBank/DDBJ whole genome shotgun (WGS) entry which is preliminary data.</text>
</comment>
<dbReference type="InterPro" id="IPR011009">
    <property type="entry name" value="Kinase-like_dom_sf"/>
</dbReference>
<dbReference type="PROSITE" id="PS50005">
    <property type="entry name" value="TPR"/>
    <property type="match status" value="1"/>
</dbReference>
<evidence type="ECO:0000256" key="4">
    <source>
        <dbReference type="ARBA" id="ARBA00022840"/>
    </source>
</evidence>
<dbReference type="GO" id="GO:0005524">
    <property type="term" value="F:ATP binding"/>
    <property type="evidence" value="ECO:0007669"/>
    <property type="project" value="UniProtKB-KW"/>
</dbReference>
<keyword evidence="3 8" id="KW-0418">Kinase</keyword>
<keyword evidence="4" id="KW-0067">ATP-binding</keyword>
<dbReference type="Gene3D" id="3.30.200.20">
    <property type="entry name" value="Phosphorylase Kinase, domain 1"/>
    <property type="match status" value="1"/>
</dbReference>
<keyword evidence="5" id="KW-0802">TPR repeat</keyword>
<dbReference type="Proteomes" id="UP000183760">
    <property type="component" value="Unassembled WGS sequence"/>
</dbReference>
<proteinExistence type="predicted"/>
<evidence type="ECO:0000256" key="5">
    <source>
        <dbReference type="PROSITE-ProRule" id="PRU00339"/>
    </source>
</evidence>
<evidence type="ECO:0000259" key="6">
    <source>
        <dbReference type="PROSITE" id="PS50011"/>
    </source>
</evidence>
<keyword evidence="8" id="KW-0723">Serine/threonine-protein kinase</keyword>
<dbReference type="AlphaFoldDB" id="A0A511SZV4"/>
<feature type="repeat" description="TPR" evidence="5">
    <location>
        <begin position="582"/>
        <end position="615"/>
    </location>
</feature>
<sequence>MACNHCAVEHPVGSVCPRAPSLEGQRHGPLVLGAALGSGALGTVYLAEHTPTGHRFAVKVLHPHLAAQPVVRSRFLMEGRALRSLKHRHVARVLDARMGPAGLPCLLMEHAEGEPFSKLPMPLAPAEVVLVLAQALCALEVAHAQGRVHGGISADSLVLTWDSRGERRVKVLGFGSREVLTASLSREERACGMVVGSPAFLAPEQWAQDSVDGRTDIYALGVVGYLLATGRLPFGFGRVGALSPAAPHELNPRVPRALSDVLLRALSQSPGERFPDAVSFREALLDSQGIGRVRPAPPPRTRTSRGSISIFGHILPEDDATPLHRALREVAYEQVPTAELTPPKMESPRGLLVRLGLATDAELVPVRLGDVTVDGFFATWAGVLPPLASQLPVELTFKGRKVACDCDVVRHVTREEARAWNGESGLHVQFAGEAARELLAHALGLGAGPRVLEAEPVPDAELARVLSRAAVVEKDPYALLGALPHEDFEAVRRRATSALRRLNLFRQRTLPLGQRQALEALLRRVEAAGRMLGDAVSRAGYDATRGNLAGVARCLDAGLADEQAEVMRGAFLAARPLAESRARALFTQGHSLEVRGQQDAALERYAEALALDPLNASWLRHYQALRGQARHEVPLSVESAAVEVTAH</sequence>
<organism evidence="7 10">
    <name type="scientific">Myxococcus fulvus</name>
    <dbReference type="NCBI Taxonomy" id="33"/>
    <lineage>
        <taxon>Bacteria</taxon>
        <taxon>Pseudomonadati</taxon>
        <taxon>Myxococcota</taxon>
        <taxon>Myxococcia</taxon>
        <taxon>Myxococcales</taxon>
        <taxon>Cystobacterineae</taxon>
        <taxon>Myxococcaceae</taxon>
        <taxon>Myxococcus</taxon>
    </lineage>
</organism>
<dbReference type="EMBL" id="FOIB01000004">
    <property type="protein sequence ID" value="SET99645.1"/>
    <property type="molecule type" value="Genomic_DNA"/>
</dbReference>
<evidence type="ECO:0000313" key="9">
    <source>
        <dbReference type="Proteomes" id="UP000183760"/>
    </source>
</evidence>
<evidence type="ECO:0000256" key="3">
    <source>
        <dbReference type="ARBA" id="ARBA00022777"/>
    </source>
</evidence>
<dbReference type="CDD" id="cd14014">
    <property type="entry name" value="STKc_PknB_like"/>
    <property type="match status" value="1"/>
</dbReference>
<dbReference type="InterPro" id="IPR019734">
    <property type="entry name" value="TPR_rpt"/>
</dbReference>
<reference evidence="8 9" key="1">
    <citation type="submission" date="2016-10" db="EMBL/GenBank/DDBJ databases">
        <authorList>
            <person name="Varghese N."/>
            <person name="Submissions S."/>
        </authorList>
    </citation>
    <scope>NUCLEOTIDE SEQUENCE [LARGE SCALE GENOMIC DNA]</scope>
    <source>
        <strain evidence="8 9">DSM 16525</strain>
    </source>
</reference>
<dbReference type="Gene3D" id="1.10.510.10">
    <property type="entry name" value="Transferase(Phosphotransferase) domain 1"/>
    <property type="match status" value="1"/>
</dbReference>
<accession>A0A511SZV4</accession>
<dbReference type="PANTHER" id="PTHR43289:SF6">
    <property type="entry name" value="SERINE_THREONINE-PROTEIN KINASE NEKL-3"/>
    <property type="match status" value="1"/>
</dbReference>
<dbReference type="OrthoDB" id="5524433at2"/>
<evidence type="ECO:0000313" key="7">
    <source>
        <dbReference type="EMBL" id="GEN07117.1"/>
    </source>
</evidence>
<dbReference type="SUPFAM" id="SSF56112">
    <property type="entry name" value="Protein kinase-like (PK-like)"/>
    <property type="match status" value="1"/>
</dbReference>
<reference evidence="7 10" key="2">
    <citation type="submission" date="2019-07" db="EMBL/GenBank/DDBJ databases">
        <title>Whole genome shotgun sequence of Myxococcus fulvus NBRC 100333.</title>
        <authorList>
            <person name="Hosoyama A."/>
            <person name="Uohara A."/>
            <person name="Ohji S."/>
            <person name="Ichikawa N."/>
        </authorList>
    </citation>
    <scope>NUCLEOTIDE SEQUENCE [LARGE SCALE GENOMIC DNA]</scope>
    <source>
        <strain evidence="7 10">NBRC 100333</strain>
    </source>
</reference>
<dbReference type="STRING" id="1334629.MFUL124B02_37725"/>
<dbReference type="PANTHER" id="PTHR43289">
    <property type="entry name" value="MITOGEN-ACTIVATED PROTEIN KINASE KINASE KINASE 20-RELATED"/>
    <property type="match status" value="1"/>
</dbReference>
<dbReference type="PROSITE" id="PS50011">
    <property type="entry name" value="PROTEIN_KINASE_DOM"/>
    <property type="match status" value="1"/>
</dbReference>
<dbReference type="Pfam" id="PF00069">
    <property type="entry name" value="Pkinase"/>
    <property type="match status" value="1"/>
</dbReference>
<protein>
    <submittedName>
        <fullName evidence="8">Serine/threonine protein kinase</fullName>
    </submittedName>
</protein>
<keyword evidence="2" id="KW-0547">Nucleotide-binding</keyword>
<dbReference type="InterPro" id="IPR000719">
    <property type="entry name" value="Prot_kinase_dom"/>
</dbReference>
<keyword evidence="1" id="KW-0808">Transferase</keyword>
<evidence type="ECO:0000256" key="1">
    <source>
        <dbReference type="ARBA" id="ARBA00022679"/>
    </source>
</evidence>
<evidence type="ECO:0000256" key="2">
    <source>
        <dbReference type="ARBA" id="ARBA00022741"/>
    </source>
</evidence>
<dbReference type="RefSeq" id="WP_046716338.1">
    <property type="nucleotide sequence ID" value="NZ_BJXR01000020.1"/>
</dbReference>
<keyword evidence="9" id="KW-1185">Reference proteome</keyword>
<dbReference type="Proteomes" id="UP000321514">
    <property type="component" value="Unassembled WGS sequence"/>
</dbReference>
<feature type="domain" description="Protein kinase" evidence="6">
    <location>
        <begin position="30"/>
        <end position="285"/>
    </location>
</feature>
<name>A0A511SZV4_MYXFU</name>
<evidence type="ECO:0000313" key="8">
    <source>
        <dbReference type="EMBL" id="SET99645.1"/>
    </source>
</evidence>
<evidence type="ECO:0000313" key="10">
    <source>
        <dbReference type="Proteomes" id="UP000321514"/>
    </source>
</evidence>
<dbReference type="EMBL" id="BJXR01000020">
    <property type="protein sequence ID" value="GEN07117.1"/>
    <property type="molecule type" value="Genomic_DNA"/>
</dbReference>
<gene>
    <name evidence="7" type="ORF">MFU01_21540</name>
    <name evidence="8" type="ORF">SAMN05443572_104258</name>
</gene>